<dbReference type="Pfam" id="PF00069">
    <property type="entry name" value="Pkinase"/>
    <property type="match status" value="1"/>
</dbReference>
<dbReference type="EMBL" id="NAJO01000024">
    <property type="protein sequence ID" value="OQO03697.1"/>
    <property type="molecule type" value="Genomic_DNA"/>
</dbReference>
<name>A0A1V8SX18_9PEZI</name>
<evidence type="ECO:0000313" key="9">
    <source>
        <dbReference type="Proteomes" id="UP000192596"/>
    </source>
</evidence>
<dbReference type="GO" id="GO:0004674">
    <property type="term" value="F:protein serine/threonine kinase activity"/>
    <property type="evidence" value="ECO:0007669"/>
    <property type="project" value="UniProtKB-EC"/>
</dbReference>
<keyword evidence="5" id="KW-0067">ATP-binding</keyword>
<evidence type="ECO:0000256" key="3">
    <source>
        <dbReference type="ARBA" id="ARBA00022741"/>
    </source>
</evidence>
<gene>
    <name evidence="8" type="ORF">B0A48_10362</name>
</gene>
<feature type="region of interest" description="Disordered" evidence="6">
    <location>
        <begin position="1"/>
        <end position="62"/>
    </location>
</feature>
<dbReference type="PROSITE" id="PS00108">
    <property type="entry name" value="PROTEIN_KINASE_ST"/>
    <property type="match status" value="1"/>
</dbReference>
<keyword evidence="3" id="KW-0547">Nucleotide-binding</keyword>
<dbReference type="InterPro" id="IPR011009">
    <property type="entry name" value="Kinase-like_dom_sf"/>
</dbReference>
<evidence type="ECO:0000256" key="6">
    <source>
        <dbReference type="SAM" id="MobiDB-lite"/>
    </source>
</evidence>
<feature type="domain" description="Protein kinase" evidence="7">
    <location>
        <begin position="197"/>
        <end position="473"/>
    </location>
</feature>
<proteinExistence type="predicted"/>
<keyword evidence="4" id="KW-0418">Kinase</keyword>
<dbReference type="PROSITE" id="PS50011">
    <property type="entry name" value="PROTEIN_KINASE_DOM"/>
    <property type="match status" value="1"/>
</dbReference>
<dbReference type="SMART" id="SM00220">
    <property type="entry name" value="S_TKc"/>
    <property type="match status" value="1"/>
</dbReference>
<comment type="caution">
    <text evidence="8">The sequence shown here is derived from an EMBL/GenBank/DDBJ whole genome shotgun (WGS) entry which is preliminary data.</text>
</comment>
<dbReference type="AlphaFoldDB" id="A0A1V8SX18"/>
<dbReference type="InterPro" id="IPR008271">
    <property type="entry name" value="Ser/Thr_kinase_AS"/>
</dbReference>
<feature type="region of interest" description="Disordered" evidence="6">
    <location>
        <begin position="496"/>
        <end position="517"/>
    </location>
</feature>
<feature type="compositionally biased region" description="Basic residues" evidence="6">
    <location>
        <begin position="47"/>
        <end position="56"/>
    </location>
</feature>
<sequence length="517" mass="57174">MKLKVPKIPGGWPSDTEASSVEPSRIPTPPPTEKKPKRQQISDMARHSRPAKKIRVQSKASRVLTAMKRPANFLRKKPVFPKPAQAKPALAKSVVAYPVVAKSALARSNATRLVAGRPQLKPAPQQKTTEVAAPAPKPVAQHQPIKAAASAPKPRVTPAGYIDATVALPRVELEEIQEILMAYRPPFMPTGLLVTEYESIGPLGSSGEGSVCLAQSIVEGNGPLVAVKQFHDKTKGNLFAHFPNEVKTMLTYVGTHPNVIQAFQAEIYVDRSCTMSIEYCKGGDLHDRLKHFDRLQIATPVIFSYHLFIQLSEALAFIHNGLTFNKRDYEQNTALLPLIHGDLKPDNILLRPDNMDYGMPTFVLADFGLATLATKPHSAAGTPGYESPEVLAGFQGRPGPSMSVRSDVYTFGMIIYRAITNKRWKTGAKPVALRLPAPYEKVNLEKELRWCLAIHMTDRPAMHGAANGILPFVVRLRKEREAIFKRDGPLDKTLWGRKKKDKKVEEKPNQDIDLDIE</sequence>
<organism evidence="8 9">
    <name type="scientific">Cryoendolithus antarcticus</name>
    <dbReference type="NCBI Taxonomy" id="1507870"/>
    <lineage>
        <taxon>Eukaryota</taxon>
        <taxon>Fungi</taxon>
        <taxon>Dikarya</taxon>
        <taxon>Ascomycota</taxon>
        <taxon>Pezizomycotina</taxon>
        <taxon>Dothideomycetes</taxon>
        <taxon>Dothideomycetidae</taxon>
        <taxon>Cladosporiales</taxon>
        <taxon>Cladosporiaceae</taxon>
        <taxon>Cryoendolithus</taxon>
    </lineage>
</organism>
<evidence type="ECO:0000256" key="4">
    <source>
        <dbReference type="ARBA" id="ARBA00022777"/>
    </source>
</evidence>
<dbReference type="InterPro" id="IPR000719">
    <property type="entry name" value="Prot_kinase_dom"/>
</dbReference>
<dbReference type="STRING" id="1507870.A0A1V8SX18"/>
<dbReference type="Proteomes" id="UP000192596">
    <property type="component" value="Unassembled WGS sequence"/>
</dbReference>
<dbReference type="PANTHER" id="PTHR43671">
    <property type="entry name" value="SERINE/THREONINE-PROTEIN KINASE NEK"/>
    <property type="match status" value="1"/>
</dbReference>
<evidence type="ECO:0000313" key="8">
    <source>
        <dbReference type="EMBL" id="OQO03697.1"/>
    </source>
</evidence>
<dbReference type="Gene3D" id="1.10.510.10">
    <property type="entry name" value="Transferase(Phosphotransferase) domain 1"/>
    <property type="match status" value="1"/>
</dbReference>
<keyword evidence="9" id="KW-1185">Reference proteome</keyword>
<dbReference type="PANTHER" id="PTHR43671:SF13">
    <property type="entry name" value="SERINE_THREONINE-PROTEIN KINASE NEK2"/>
    <property type="match status" value="1"/>
</dbReference>
<dbReference type="SUPFAM" id="SSF56112">
    <property type="entry name" value="Protein kinase-like (PK-like)"/>
    <property type="match status" value="1"/>
</dbReference>
<dbReference type="GO" id="GO:0005524">
    <property type="term" value="F:ATP binding"/>
    <property type="evidence" value="ECO:0007669"/>
    <property type="project" value="UniProtKB-KW"/>
</dbReference>
<dbReference type="InterPro" id="IPR050660">
    <property type="entry name" value="NEK_Ser/Thr_kinase"/>
</dbReference>
<accession>A0A1V8SX18</accession>
<evidence type="ECO:0000256" key="2">
    <source>
        <dbReference type="ARBA" id="ARBA00022679"/>
    </source>
</evidence>
<dbReference type="EC" id="2.7.11.1" evidence="1"/>
<protein>
    <recommendedName>
        <fullName evidence="1">non-specific serine/threonine protein kinase</fullName>
        <ecNumber evidence="1">2.7.11.1</ecNumber>
    </recommendedName>
</protein>
<evidence type="ECO:0000256" key="5">
    <source>
        <dbReference type="ARBA" id="ARBA00022840"/>
    </source>
</evidence>
<keyword evidence="2" id="KW-0808">Transferase</keyword>
<reference evidence="9" key="1">
    <citation type="submission" date="2017-03" db="EMBL/GenBank/DDBJ databases">
        <title>Genomes of endolithic fungi from Antarctica.</title>
        <authorList>
            <person name="Coleine C."/>
            <person name="Masonjones S."/>
            <person name="Stajich J.E."/>
        </authorList>
    </citation>
    <scope>NUCLEOTIDE SEQUENCE [LARGE SCALE GENOMIC DNA]</scope>
    <source>
        <strain evidence="9">CCFEE 5527</strain>
    </source>
</reference>
<evidence type="ECO:0000256" key="1">
    <source>
        <dbReference type="ARBA" id="ARBA00012513"/>
    </source>
</evidence>
<dbReference type="OrthoDB" id="310217at2759"/>
<dbReference type="InParanoid" id="A0A1V8SX18"/>
<evidence type="ECO:0000259" key="7">
    <source>
        <dbReference type="PROSITE" id="PS50011"/>
    </source>
</evidence>